<dbReference type="CDD" id="cd07505">
    <property type="entry name" value="HAD_BPGM-like"/>
    <property type="match status" value="1"/>
</dbReference>
<dbReference type="InterPro" id="IPR036412">
    <property type="entry name" value="HAD-like_sf"/>
</dbReference>
<dbReference type="GO" id="GO:0016787">
    <property type="term" value="F:hydrolase activity"/>
    <property type="evidence" value="ECO:0007669"/>
    <property type="project" value="UniProtKB-KW"/>
</dbReference>
<evidence type="ECO:0000313" key="1">
    <source>
        <dbReference type="EMBL" id="MCQ4042999.1"/>
    </source>
</evidence>
<dbReference type="InterPro" id="IPR050155">
    <property type="entry name" value="HAD-like_hydrolase_sf"/>
</dbReference>
<dbReference type="PANTHER" id="PTHR43434:SF1">
    <property type="entry name" value="PHOSPHOGLYCOLATE PHOSPHATASE"/>
    <property type="match status" value="1"/>
</dbReference>
<dbReference type="EMBL" id="JANFNH010000011">
    <property type="protein sequence ID" value="MCQ4042999.1"/>
    <property type="molecule type" value="Genomic_DNA"/>
</dbReference>
<dbReference type="PANTHER" id="PTHR43434">
    <property type="entry name" value="PHOSPHOGLYCOLATE PHOSPHATASE"/>
    <property type="match status" value="1"/>
</dbReference>
<gene>
    <name evidence="1" type="ORF">NON19_13380</name>
</gene>
<keyword evidence="2" id="KW-1185">Reference proteome</keyword>
<comment type="caution">
    <text evidence="1">The sequence shown here is derived from an EMBL/GenBank/DDBJ whole genome shotgun (WGS) entry which is preliminary data.</text>
</comment>
<dbReference type="Gene3D" id="3.40.50.1000">
    <property type="entry name" value="HAD superfamily/HAD-like"/>
    <property type="match status" value="1"/>
</dbReference>
<dbReference type="RefSeq" id="WP_255927701.1">
    <property type="nucleotide sequence ID" value="NZ_JANFNH010000011.1"/>
</dbReference>
<dbReference type="SUPFAM" id="SSF56784">
    <property type="entry name" value="HAD-like"/>
    <property type="match status" value="1"/>
</dbReference>
<dbReference type="InterPro" id="IPR023214">
    <property type="entry name" value="HAD_sf"/>
</dbReference>
<dbReference type="Pfam" id="PF00702">
    <property type="entry name" value="Hydrolase"/>
    <property type="match status" value="1"/>
</dbReference>
<dbReference type="Gene3D" id="1.10.150.240">
    <property type="entry name" value="Putative phosphatase, domain 2"/>
    <property type="match status" value="1"/>
</dbReference>
<name>A0ABT1PCB2_9ACTN</name>
<dbReference type="InterPro" id="IPR006439">
    <property type="entry name" value="HAD-SF_hydro_IA"/>
</dbReference>
<dbReference type="Proteomes" id="UP001206206">
    <property type="component" value="Unassembled WGS sequence"/>
</dbReference>
<dbReference type="SFLD" id="SFLDS00003">
    <property type="entry name" value="Haloacid_Dehalogenase"/>
    <property type="match status" value="1"/>
</dbReference>
<reference evidence="1 2" key="1">
    <citation type="submission" date="2022-06" db="EMBL/GenBank/DDBJ databases">
        <title>Draft genome sequence of type strain Streptomyces rubrisoli DSM 42083.</title>
        <authorList>
            <person name="Duangmal K."/>
            <person name="Klaysubun C."/>
        </authorList>
    </citation>
    <scope>NUCLEOTIDE SEQUENCE [LARGE SCALE GENOMIC DNA]</scope>
    <source>
        <strain evidence="1 2">DSM 42083</strain>
    </source>
</reference>
<keyword evidence="1" id="KW-0378">Hydrolase</keyword>
<accession>A0ABT1PCB2</accession>
<dbReference type="InterPro" id="IPR023198">
    <property type="entry name" value="PGP-like_dom2"/>
</dbReference>
<dbReference type="NCBIfam" id="TIGR01549">
    <property type="entry name" value="HAD-SF-IA-v1"/>
    <property type="match status" value="1"/>
</dbReference>
<sequence length="232" mass="24177">MGTDTVARTLAQASAILFDFDGPLCDVFAGLPAPQVARQLAQLAAPPDSVLSAKLADTDDPLEVLRLTHATDTALGLQIEQALTAAEIEAVAVAGDPTPGAVAALEAAQTAGRRVAVVSNNSSDCVHAFLARHSLTKHVHEVVGRPLHRPDLMKPDPHSLIRAADQLGTATTQCVLIGDSVTDIEAAHAAGSTAIGYANKPHKLRAFADARAEAITEHMQTIADAMQAPRSR</sequence>
<evidence type="ECO:0000313" key="2">
    <source>
        <dbReference type="Proteomes" id="UP001206206"/>
    </source>
</evidence>
<organism evidence="1 2">
    <name type="scientific">Streptantibioticus rubrisoli</name>
    <dbReference type="NCBI Taxonomy" id="1387313"/>
    <lineage>
        <taxon>Bacteria</taxon>
        <taxon>Bacillati</taxon>
        <taxon>Actinomycetota</taxon>
        <taxon>Actinomycetes</taxon>
        <taxon>Kitasatosporales</taxon>
        <taxon>Streptomycetaceae</taxon>
        <taxon>Streptantibioticus</taxon>
    </lineage>
</organism>
<protein>
    <submittedName>
        <fullName evidence="1">HAD-IA family hydrolase</fullName>
    </submittedName>
</protein>
<proteinExistence type="predicted"/>
<dbReference type="SFLD" id="SFLDG01129">
    <property type="entry name" value="C1.5:_HAD__Beta-PGM__Phosphata"/>
    <property type="match status" value="1"/>
</dbReference>